<protein>
    <submittedName>
        <fullName evidence="4">Conserved hypothetical secreted protein</fullName>
    </submittedName>
</protein>
<organism evidence="4 5">
    <name type="scientific">Azoarcus sp. (strain BH72)</name>
    <dbReference type="NCBI Taxonomy" id="418699"/>
    <lineage>
        <taxon>Bacteria</taxon>
        <taxon>Pseudomonadati</taxon>
        <taxon>Pseudomonadota</taxon>
        <taxon>Betaproteobacteria</taxon>
        <taxon>Rhodocyclales</taxon>
        <taxon>Zoogloeaceae</taxon>
        <taxon>Azoarcus</taxon>
    </lineage>
</organism>
<dbReference type="eggNOG" id="COG1463">
    <property type="taxonomic scope" value="Bacteria"/>
</dbReference>
<gene>
    <name evidence="4" type="ordered locus">azo1693</name>
</gene>
<keyword evidence="5" id="KW-1185">Reference proteome</keyword>
<name>A1K655_AZOSB</name>
<sequence length="312" mass="33539">MENRAHALAAGLFALLMGGALLLALWWFSDGREPMREYVLVSEGTVNGLNVHGRVRYRGMLAGNVAHIGLDPQNPRLILVRIRIREGLPVTRGTRAMLATQGLTGLAFVQLDERGTDPTPLVGEDGSPPRIRLEPGVMEQITDRALAAAERFKTVADRVALVVDDENIARIKRSLANLEAASAGLDRALAHAPATLEAVRNTFSPQNVARLSAALANLERTTAEAAPTVAEARTLLRRLGDVSERLEQTAATAGGDLTGSTLPEVNLLLRELAHTSRRLSGLIDEVERAPQVLLTGRGEREPGPGEEGFDGR</sequence>
<dbReference type="InterPro" id="IPR003399">
    <property type="entry name" value="Mce/MlaD"/>
</dbReference>
<keyword evidence="2" id="KW-0812">Transmembrane</keyword>
<evidence type="ECO:0000313" key="5">
    <source>
        <dbReference type="Proteomes" id="UP000002588"/>
    </source>
</evidence>
<dbReference type="PANTHER" id="PTHR36698:SF2">
    <property type="entry name" value="MCE_MLAD DOMAIN-CONTAINING PROTEIN"/>
    <property type="match status" value="1"/>
</dbReference>
<accession>A1K655</accession>
<dbReference type="AlphaFoldDB" id="A1K655"/>
<dbReference type="STRING" id="62928.azo1693"/>
<dbReference type="Proteomes" id="UP000002588">
    <property type="component" value="Chromosome"/>
</dbReference>
<feature type="domain" description="Mce/MlaD" evidence="3">
    <location>
        <begin position="44"/>
        <end position="113"/>
    </location>
</feature>
<keyword evidence="2" id="KW-1133">Transmembrane helix</keyword>
<dbReference type="RefSeq" id="WP_011765426.1">
    <property type="nucleotide sequence ID" value="NC_008702.1"/>
</dbReference>
<keyword evidence="2" id="KW-0472">Membrane</keyword>
<evidence type="ECO:0000256" key="1">
    <source>
        <dbReference type="SAM" id="MobiDB-lite"/>
    </source>
</evidence>
<dbReference type="EMBL" id="AM406670">
    <property type="protein sequence ID" value="CAL94310.1"/>
    <property type="molecule type" value="Genomic_DNA"/>
</dbReference>
<dbReference type="HOGENOM" id="CLU_013850_1_1_4"/>
<evidence type="ECO:0000259" key="3">
    <source>
        <dbReference type="Pfam" id="PF02470"/>
    </source>
</evidence>
<reference evidence="4 5" key="1">
    <citation type="journal article" date="2006" name="Nat. Biotechnol.">
        <title>Complete genome of the mutualistic, N2-fixing grass endophyte Azoarcus sp. strain BH72.</title>
        <authorList>
            <person name="Krause A."/>
            <person name="Ramakumar A."/>
            <person name="Bartels D."/>
            <person name="Battistoni F."/>
            <person name="Bekel T."/>
            <person name="Boch J."/>
            <person name="Boehm M."/>
            <person name="Friedrich F."/>
            <person name="Hurek T."/>
            <person name="Krause L."/>
            <person name="Linke B."/>
            <person name="McHardy A.C."/>
            <person name="Sarkar A."/>
            <person name="Schneiker S."/>
            <person name="Syed A.A."/>
            <person name="Thauer R."/>
            <person name="Vorhoelter F.-J."/>
            <person name="Weidner S."/>
            <person name="Puehler A."/>
            <person name="Reinhold-Hurek B."/>
            <person name="Kaiser O."/>
            <person name="Goesmann A."/>
        </authorList>
    </citation>
    <scope>NUCLEOTIDE SEQUENCE [LARGE SCALE GENOMIC DNA]</scope>
    <source>
        <strain evidence="4 5">BH72</strain>
    </source>
</reference>
<proteinExistence type="predicted"/>
<evidence type="ECO:0000313" key="4">
    <source>
        <dbReference type="EMBL" id="CAL94310.1"/>
    </source>
</evidence>
<dbReference type="KEGG" id="azo:azo1693"/>
<evidence type="ECO:0000256" key="2">
    <source>
        <dbReference type="SAM" id="Phobius"/>
    </source>
</evidence>
<feature type="region of interest" description="Disordered" evidence="1">
    <location>
        <begin position="293"/>
        <end position="312"/>
    </location>
</feature>
<feature type="transmembrane region" description="Helical" evidence="2">
    <location>
        <begin position="6"/>
        <end position="28"/>
    </location>
</feature>
<feature type="compositionally biased region" description="Basic and acidic residues" evidence="1">
    <location>
        <begin position="297"/>
        <end position="312"/>
    </location>
</feature>
<dbReference type="PANTHER" id="PTHR36698">
    <property type="entry name" value="BLL5892 PROTEIN"/>
    <property type="match status" value="1"/>
</dbReference>
<dbReference type="Pfam" id="PF02470">
    <property type="entry name" value="MlaD"/>
    <property type="match status" value="1"/>
</dbReference>